<keyword evidence="1" id="KW-1133">Transmembrane helix</keyword>
<feature type="transmembrane region" description="Helical" evidence="1">
    <location>
        <begin position="12"/>
        <end position="38"/>
    </location>
</feature>
<proteinExistence type="predicted"/>
<keyword evidence="1" id="KW-0472">Membrane</keyword>
<accession>A0A2P2R3K5</accession>
<dbReference type="AlphaFoldDB" id="A0A2P2R3K5"/>
<evidence type="ECO:0000256" key="1">
    <source>
        <dbReference type="SAM" id="Phobius"/>
    </source>
</evidence>
<protein>
    <submittedName>
        <fullName evidence="2">Uncharacterized protein</fullName>
    </submittedName>
</protein>
<dbReference type="EMBL" id="GGEC01093329">
    <property type="protein sequence ID" value="MBX73813.1"/>
    <property type="molecule type" value="Transcribed_RNA"/>
</dbReference>
<evidence type="ECO:0000313" key="2">
    <source>
        <dbReference type="EMBL" id="MBX73813.1"/>
    </source>
</evidence>
<reference evidence="2" key="1">
    <citation type="submission" date="2018-02" db="EMBL/GenBank/DDBJ databases">
        <title>Rhizophora mucronata_Transcriptome.</title>
        <authorList>
            <person name="Meera S.P."/>
            <person name="Sreeshan A."/>
            <person name="Augustine A."/>
        </authorList>
    </citation>
    <scope>NUCLEOTIDE SEQUENCE</scope>
    <source>
        <tissue evidence="2">Leaf</tissue>
    </source>
</reference>
<organism evidence="2">
    <name type="scientific">Rhizophora mucronata</name>
    <name type="common">Asiatic mangrove</name>
    <dbReference type="NCBI Taxonomy" id="61149"/>
    <lineage>
        <taxon>Eukaryota</taxon>
        <taxon>Viridiplantae</taxon>
        <taxon>Streptophyta</taxon>
        <taxon>Embryophyta</taxon>
        <taxon>Tracheophyta</taxon>
        <taxon>Spermatophyta</taxon>
        <taxon>Magnoliopsida</taxon>
        <taxon>eudicotyledons</taxon>
        <taxon>Gunneridae</taxon>
        <taxon>Pentapetalae</taxon>
        <taxon>rosids</taxon>
        <taxon>fabids</taxon>
        <taxon>Malpighiales</taxon>
        <taxon>Rhizophoraceae</taxon>
        <taxon>Rhizophora</taxon>
    </lineage>
</organism>
<keyword evidence="1" id="KW-0812">Transmembrane</keyword>
<name>A0A2P2R3K5_RHIMU</name>
<sequence length="40" mass="4421">MFLTIALRWMILSLAVGNGIACNFCLCAIKLLVCLFLMTV</sequence>